<comment type="similarity">
    <text evidence="10">Belongs to the protein kinase superfamily. Tyr protein kinase family. Insulin receptor subfamily.</text>
</comment>
<evidence type="ECO:0000256" key="3">
    <source>
        <dbReference type="ARBA" id="ARBA00022741"/>
    </source>
</evidence>
<evidence type="ECO:0000313" key="15">
    <source>
        <dbReference type="EMBL" id="CAH1225863.1"/>
    </source>
</evidence>
<evidence type="ECO:0000256" key="6">
    <source>
        <dbReference type="ARBA" id="ARBA00023137"/>
    </source>
</evidence>
<dbReference type="PANTHER" id="PTHR24416:SF620">
    <property type="entry name" value="TYROSINE-PROTEIN KINASE RECEPTOR TORSO"/>
    <property type="match status" value="1"/>
</dbReference>
<evidence type="ECO:0000256" key="1">
    <source>
        <dbReference type="ARBA" id="ARBA00004479"/>
    </source>
</evidence>
<dbReference type="PROSITE" id="PS00109">
    <property type="entry name" value="PROTEIN_KINASE_TYR"/>
    <property type="match status" value="1"/>
</dbReference>
<dbReference type="Pfam" id="PF07714">
    <property type="entry name" value="PK_Tyr_Ser-Thr"/>
    <property type="match status" value="1"/>
</dbReference>
<dbReference type="FunFam" id="1.10.510.10:FF:001713">
    <property type="entry name" value="Uncharacterized protein"/>
    <property type="match status" value="1"/>
</dbReference>
<evidence type="ECO:0000256" key="7">
    <source>
        <dbReference type="ARBA" id="ARBA00051243"/>
    </source>
</evidence>
<sequence length="800" mass="87858">MRYRLPHSQSGKPRSSMAGNHVCFTLIWLFLGVAGVCSKLLLVKTPVNPEVNQTVLLNCSGVFGTTMVKRLCDGQPLPDYNKEEDGYGRVYYFPPSEDRVGIFSCENFLGDRVSIDTSIFPPNAGIFSPSFSVTAHDGDDVTLAMGIPEESLLHTANVSWRLYQHGLNCRGIRLLPDQTQSEITRQNVTKQKDGGMYEMSLPDDQQGDQRSLVQLLVTDCPAMLWGPGCSEPCPSCQNGGVCGEDGLCVCPPGFSGDVCQTGCGPNRYGYDCENNCGGNCTDMLFCLLPPYGCSCGTGLQGRNCDQECASGTYGAGCSQSCGRCEDGASCDPYTGACPDERCAAGWEGTTCKQQIITEGKNNAFLIAVGVSACTLVLVGSLLWFYLRTTSKCAPKICGPDFDLSTVRGISDLAQTRSLYTVESFLTDDLHLKARSKFGDLEIDRAILKINTNAIGSGAFGKVYKATVTEVTASPRLPKNVVAVKCLKDNATSQQKADFLEEIEHMVEVGSHPNILQLHGCCTAEQPIYMVVEFMQHGDLLGFLIRCKQSQFSKNAVGNKFDEKNMYQVARQVARGMEYLCGLKFIHGDLAARNVLVGDGLCVKISDFGLSSDIYRRGYYREDPWRKVPVKWAAPERLMEGMKCSIKADVWSFGILLYEVATLGEDPYPDIPNSTAALVSRLSSGYRMEQPEGCPNRMYDLMCRCWEWEPGSRPSFTRLFNDCDQALQDKSDYRDVAGMKVSINSDDIDDVSDSAEDKDQEPDVDDLQTSQKDCPGSRRKWSYVSLAWEADDLFTVSGSDA</sequence>
<evidence type="ECO:0000259" key="14">
    <source>
        <dbReference type="PROSITE" id="PS50026"/>
    </source>
</evidence>
<dbReference type="GO" id="GO:0004714">
    <property type="term" value="F:transmembrane receptor protein tyrosine kinase activity"/>
    <property type="evidence" value="ECO:0007669"/>
    <property type="project" value="UniProtKB-EC"/>
</dbReference>
<evidence type="ECO:0000313" key="16">
    <source>
        <dbReference type="Proteomes" id="UP000838412"/>
    </source>
</evidence>
<comment type="subcellular location">
    <subcellularLocation>
        <location evidence="1">Membrane</location>
        <topology evidence="1">Single-pass type I membrane protein</topology>
    </subcellularLocation>
</comment>
<dbReference type="InterPro" id="IPR000742">
    <property type="entry name" value="EGF"/>
</dbReference>
<dbReference type="GO" id="GO:0005886">
    <property type="term" value="C:plasma membrane"/>
    <property type="evidence" value="ECO:0007669"/>
    <property type="project" value="TreeGrafter"/>
</dbReference>
<keyword evidence="8" id="KW-0245">EGF-like domain</keyword>
<evidence type="ECO:0000256" key="11">
    <source>
        <dbReference type="SAM" id="MobiDB-lite"/>
    </source>
</evidence>
<evidence type="ECO:0000256" key="2">
    <source>
        <dbReference type="ARBA" id="ARBA00022679"/>
    </source>
</evidence>
<dbReference type="GO" id="GO:0005524">
    <property type="term" value="F:ATP binding"/>
    <property type="evidence" value="ECO:0007669"/>
    <property type="project" value="UniProtKB-UniRule"/>
</dbReference>
<dbReference type="Gene3D" id="3.30.200.20">
    <property type="entry name" value="Phosphorylase Kinase, domain 1"/>
    <property type="match status" value="1"/>
</dbReference>
<keyword evidence="16" id="KW-1185">Reference proteome</keyword>
<keyword evidence="5 9" id="KW-0067">ATP-binding</keyword>
<feature type="region of interest" description="Disordered" evidence="11">
    <location>
        <begin position="744"/>
        <end position="776"/>
    </location>
</feature>
<dbReference type="PANTHER" id="PTHR24416">
    <property type="entry name" value="TYROSINE-PROTEIN KINASE RECEPTOR"/>
    <property type="match status" value="1"/>
</dbReference>
<dbReference type="PROSITE" id="PS00107">
    <property type="entry name" value="PROTEIN_KINASE_ATP"/>
    <property type="match status" value="1"/>
</dbReference>
<keyword evidence="4" id="KW-0418">Kinase</keyword>
<reference evidence="15" key="1">
    <citation type="submission" date="2022-01" db="EMBL/GenBank/DDBJ databases">
        <authorList>
            <person name="Braso-Vives M."/>
        </authorList>
    </citation>
    <scope>NUCLEOTIDE SEQUENCE</scope>
</reference>
<name>A0A8J9YP85_BRALA</name>
<dbReference type="InterPro" id="IPR017441">
    <property type="entry name" value="Protein_kinase_ATP_BS"/>
</dbReference>
<evidence type="ECO:0000256" key="10">
    <source>
        <dbReference type="RuleBase" id="RU000312"/>
    </source>
</evidence>
<dbReference type="OrthoDB" id="4062651at2759"/>
<dbReference type="GO" id="GO:0007169">
    <property type="term" value="P:cell surface receptor protein tyrosine kinase signaling pathway"/>
    <property type="evidence" value="ECO:0007669"/>
    <property type="project" value="InterPro"/>
</dbReference>
<evidence type="ECO:0000256" key="5">
    <source>
        <dbReference type="ARBA" id="ARBA00022840"/>
    </source>
</evidence>
<accession>A0A8J9YP85</accession>
<dbReference type="PROSITE" id="PS50026">
    <property type="entry name" value="EGF_3"/>
    <property type="match status" value="1"/>
</dbReference>
<dbReference type="Proteomes" id="UP000838412">
    <property type="component" value="Chromosome 1"/>
</dbReference>
<dbReference type="AlphaFoldDB" id="A0A8J9YP85"/>
<comment type="caution">
    <text evidence="8">Lacks conserved residue(s) required for the propagation of feature annotation.</text>
</comment>
<feature type="disulfide bond" evidence="8">
    <location>
        <begin position="250"/>
        <end position="259"/>
    </location>
</feature>
<evidence type="ECO:0000256" key="12">
    <source>
        <dbReference type="SAM" id="Phobius"/>
    </source>
</evidence>
<feature type="transmembrane region" description="Helical" evidence="12">
    <location>
        <begin position="363"/>
        <end position="386"/>
    </location>
</feature>
<dbReference type="GO" id="GO:0043235">
    <property type="term" value="C:receptor complex"/>
    <property type="evidence" value="ECO:0007669"/>
    <property type="project" value="TreeGrafter"/>
</dbReference>
<protein>
    <recommendedName>
        <fullName evidence="10">Tyrosine-protein kinase receptor</fullName>
        <ecNumber evidence="10">2.7.10.1</ecNumber>
    </recommendedName>
</protein>
<feature type="binding site" evidence="9">
    <location>
        <position position="484"/>
    </location>
    <ligand>
        <name>ATP</name>
        <dbReference type="ChEBI" id="CHEBI:30616"/>
    </ligand>
</feature>
<dbReference type="EC" id="2.7.10.1" evidence="10"/>
<dbReference type="InterPro" id="IPR002011">
    <property type="entry name" value="Tyr_kinase_rcpt_2_CS"/>
</dbReference>
<dbReference type="PROSITE" id="PS50011">
    <property type="entry name" value="PROTEIN_KINASE_DOM"/>
    <property type="match status" value="1"/>
</dbReference>
<keyword evidence="12" id="KW-0472">Membrane</keyword>
<dbReference type="PRINTS" id="PR00109">
    <property type="entry name" value="TYRKINASE"/>
</dbReference>
<keyword evidence="10" id="KW-0597">Phosphoprotein</keyword>
<dbReference type="CDD" id="cd00192">
    <property type="entry name" value="PTKc"/>
    <property type="match status" value="1"/>
</dbReference>
<feature type="domain" description="Protein kinase" evidence="13">
    <location>
        <begin position="448"/>
        <end position="726"/>
    </location>
</feature>
<dbReference type="Gene3D" id="1.10.510.10">
    <property type="entry name" value="Transferase(Phosphotransferase) domain 1"/>
    <property type="match status" value="1"/>
</dbReference>
<organism evidence="15 16">
    <name type="scientific">Branchiostoma lanceolatum</name>
    <name type="common">Common lancelet</name>
    <name type="synonym">Amphioxus lanceolatum</name>
    <dbReference type="NCBI Taxonomy" id="7740"/>
    <lineage>
        <taxon>Eukaryota</taxon>
        <taxon>Metazoa</taxon>
        <taxon>Chordata</taxon>
        <taxon>Cephalochordata</taxon>
        <taxon>Leptocardii</taxon>
        <taxon>Amphioxiformes</taxon>
        <taxon>Branchiostomatidae</taxon>
        <taxon>Branchiostoma</taxon>
    </lineage>
</organism>
<evidence type="ECO:0000256" key="8">
    <source>
        <dbReference type="PROSITE-ProRule" id="PRU00076"/>
    </source>
</evidence>
<evidence type="ECO:0000256" key="4">
    <source>
        <dbReference type="ARBA" id="ARBA00022777"/>
    </source>
</evidence>
<dbReference type="SUPFAM" id="SSF56112">
    <property type="entry name" value="Protein kinase-like (PK-like)"/>
    <property type="match status" value="1"/>
</dbReference>
<evidence type="ECO:0000256" key="9">
    <source>
        <dbReference type="PROSITE-ProRule" id="PRU10141"/>
    </source>
</evidence>
<feature type="domain" description="EGF-like" evidence="14">
    <location>
        <begin position="230"/>
        <end position="260"/>
    </location>
</feature>
<dbReference type="InterPro" id="IPR050122">
    <property type="entry name" value="RTK"/>
</dbReference>
<proteinExistence type="inferred from homology"/>
<dbReference type="EMBL" id="OV696686">
    <property type="protein sequence ID" value="CAH1225863.1"/>
    <property type="molecule type" value="Genomic_DNA"/>
</dbReference>
<keyword evidence="10" id="KW-0675">Receptor</keyword>
<dbReference type="Gene3D" id="2.170.300.10">
    <property type="entry name" value="Tie2 ligand-binding domain superfamily"/>
    <property type="match status" value="1"/>
</dbReference>
<keyword evidence="2" id="KW-0808">Transferase</keyword>
<keyword evidence="10 12" id="KW-0812">Transmembrane</keyword>
<feature type="compositionally biased region" description="Acidic residues" evidence="11">
    <location>
        <begin position="745"/>
        <end position="765"/>
    </location>
</feature>
<dbReference type="InterPro" id="IPR000719">
    <property type="entry name" value="Prot_kinase_dom"/>
</dbReference>
<evidence type="ECO:0000259" key="13">
    <source>
        <dbReference type="PROSITE" id="PS50011"/>
    </source>
</evidence>
<comment type="catalytic activity">
    <reaction evidence="7 10">
        <text>L-tyrosyl-[protein] + ATP = O-phospho-L-tyrosyl-[protein] + ADP + H(+)</text>
        <dbReference type="Rhea" id="RHEA:10596"/>
        <dbReference type="Rhea" id="RHEA-COMP:10136"/>
        <dbReference type="Rhea" id="RHEA-COMP:20101"/>
        <dbReference type="ChEBI" id="CHEBI:15378"/>
        <dbReference type="ChEBI" id="CHEBI:30616"/>
        <dbReference type="ChEBI" id="CHEBI:46858"/>
        <dbReference type="ChEBI" id="CHEBI:61978"/>
        <dbReference type="ChEBI" id="CHEBI:456216"/>
        <dbReference type="EC" id="2.7.10.1"/>
    </reaction>
</comment>
<keyword evidence="8" id="KW-1015">Disulfide bond</keyword>
<dbReference type="InterPro" id="IPR001245">
    <property type="entry name" value="Ser-Thr/Tyr_kinase_cat_dom"/>
</dbReference>
<keyword evidence="12" id="KW-1133">Transmembrane helix</keyword>
<dbReference type="InterPro" id="IPR008266">
    <property type="entry name" value="Tyr_kinase_AS"/>
</dbReference>
<dbReference type="PROSITE" id="PS00022">
    <property type="entry name" value="EGF_1"/>
    <property type="match status" value="1"/>
</dbReference>
<keyword evidence="6" id="KW-0829">Tyrosine-protein kinase</keyword>
<dbReference type="PROSITE" id="PS00239">
    <property type="entry name" value="RECEPTOR_TYR_KIN_II"/>
    <property type="match status" value="1"/>
</dbReference>
<dbReference type="InterPro" id="IPR011009">
    <property type="entry name" value="Kinase-like_dom_sf"/>
</dbReference>
<gene>
    <name evidence="15" type="primary">RET</name>
    <name evidence="15" type="ORF">BLAG_LOCUS200</name>
</gene>
<keyword evidence="3 9" id="KW-0547">Nucleotide-binding</keyword>